<dbReference type="Proteomes" id="UP000288279">
    <property type="component" value="Unassembled WGS sequence"/>
</dbReference>
<dbReference type="AlphaFoldDB" id="A0A432ZMW8"/>
<evidence type="ECO:0000256" key="1">
    <source>
        <dbReference type="SAM" id="Coils"/>
    </source>
</evidence>
<dbReference type="InterPro" id="IPR046634">
    <property type="entry name" value="DUF6746"/>
</dbReference>
<keyword evidence="2" id="KW-0732">Signal</keyword>
<dbReference type="EMBL" id="PIQG01000001">
    <property type="protein sequence ID" value="RUO79235.1"/>
    <property type="molecule type" value="Genomic_DNA"/>
</dbReference>
<organism evidence="3 4">
    <name type="scientific">Pseudidiomarina taiwanensis</name>
    <dbReference type="NCBI Taxonomy" id="337250"/>
    <lineage>
        <taxon>Bacteria</taxon>
        <taxon>Pseudomonadati</taxon>
        <taxon>Pseudomonadota</taxon>
        <taxon>Gammaproteobacteria</taxon>
        <taxon>Alteromonadales</taxon>
        <taxon>Idiomarinaceae</taxon>
        <taxon>Pseudidiomarina</taxon>
    </lineage>
</organism>
<protein>
    <submittedName>
        <fullName evidence="3">Uncharacterized protein</fullName>
    </submittedName>
</protein>
<feature type="signal peptide" evidence="2">
    <location>
        <begin position="1"/>
        <end position="22"/>
    </location>
</feature>
<reference evidence="3 4" key="1">
    <citation type="journal article" date="2011" name="Front. Microbiol.">
        <title>Genomic signatures of strain selection and enhancement in Bacillus atrophaeus var. globigii, a historical biowarfare simulant.</title>
        <authorList>
            <person name="Gibbons H.S."/>
            <person name="Broomall S.M."/>
            <person name="McNew L.A."/>
            <person name="Daligault H."/>
            <person name="Chapman C."/>
            <person name="Bruce D."/>
            <person name="Karavis M."/>
            <person name="Krepps M."/>
            <person name="McGregor P.A."/>
            <person name="Hong C."/>
            <person name="Park K.H."/>
            <person name="Akmal A."/>
            <person name="Feldman A."/>
            <person name="Lin J.S."/>
            <person name="Chang W.E."/>
            <person name="Higgs B.W."/>
            <person name="Demirev P."/>
            <person name="Lindquist J."/>
            <person name="Liem A."/>
            <person name="Fochler E."/>
            <person name="Read T.D."/>
            <person name="Tapia R."/>
            <person name="Johnson S."/>
            <person name="Bishop-Lilly K.A."/>
            <person name="Detter C."/>
            <person name="Han C."/>
            <person name="Sozhamannan S."/>
            <person name="Rosenzweig C.N."/>
            <person name="Skowronski E.W."/>
        </authorList>
    </citation>
    <scope>NUCLEOTIDE SEQUENCE [LARGE SCALE GENOMIC DNA]</scope>
    <source>
        <strain evidence="3 4">PIT1</strain>
    </source>
</reference>
<feature type="coiled-coil region" evidence="1">
    <location>
        <begin position="38"/>
        <end position="96"/>
    </location>
</feature>
<feature type="chain" id="PRO_5018995204" evidence="2">
    <location>
        <begin position="23"/>
        <end position="132"/>
    </location>
</feature>
<accession>A0A432ZMW8</accession>
<sequence>MKASFISAVALALALASATSIASDKEYRHFKGEPAKNLSQAVHNLTEYNAKLQQLLAKDELSASDMADIHELTYTLENALQRLDDEIDMIEEQLEAVHLGSEAMDRERVKLLGQSYLDKMGTLLAPAHKHKD</sequence>
<dbReference type="Pfam" id="PF20531">
    <property type="entry name" value="DUF6746"/>
    <property type="match status" value="1"/>
</dbReference>
<dbReference type="OrthoDB" id="5975812at2"/>
<gene>
    <name evidence="3" type="ORF">CWI83_01605</name>
</gene>
<dbReference type="RefSeq" id="WP_126824799.1">
    <property type="nucleotide sequence ID" value="NZ_PIQG01000001.1"/>
</dbReference>
<evidence type="ECO:0000256" key="2">
    <source>
        <dbReference type="SAM" id="SignalP"/>
    </source>
</evidence>
<keyword evidence="1" id="KW-0175">Coiled coil</keyword>
<proteinExistence type="predicted"/>
<evidence type="ECO:0000313" key="3">
    <source>
        <dbReference type="EMBL" id="RUO79235.1"/>
    </source>
</evidence>
<keyword evidence="4" id="KW-1185">Reference proteome</keyword>
<name>A0A432ZMW8_9GAMM</name>
<evidence type="ECO:0000313" key="4">
    <source>
        <dbReference type="Proteomes" id="UP000288279"/>
    </source>
</evidence>
<comment type="caution">
    <text evidence="3">The sequence shown here is derived from an EMBL/GenBank/DDBJ whole genome shotgun (WGS) entry which is preliminary data.</text>
</comment>